<evidence type="ECO:0000313" key="3">
    <source>
        <dbReference type="Proteomes" id="UP000191144"/>
    </source>
</evidence>
<evidence type="ECO:0000256" key="1">
    <source>
        <dbReference type="RuleBase" id="RU000487"/>
    </source>
</evidence>
<dbReference type="Pfam" id="PF00022">
    <property type="entry name" value="Actin"/>
    <property type="match status" value="1"/>
</dbReference>
<proteinExistence type="inferred from homology"/>
<accession>A0A1G4JGQ1</accession>
<gene>
    <name evidence="2" type="ORF">LAME_0E02894G</name>
</gene>
<protein>
    <submittedName>
        <fullName evidence="2">LAME_0E02894g1_1</fullName>
    </submittedName>
</protein>
<dbReference type="InterPro" id="IPR043129">
    <property type="entry name" value="ATPase_NBD"/>
</dbReference>
<organism evidence="2 3">
    <name type="scientific">Lachancea meyersii CBS 8951</name>
    <dbReference type="NCBI Taxonomy" id="1266667"/>
    <lineage>
        <taxon>Eukaryota</taxon>
        <taxon>Fungi</taxon>
        <taxon>Dikarya</taxon>
        <taxon>Ascomycota</taxon>
        <taxon>Saccharomycotina</taxon>
        <taxon>Saccharomycetes</taxon>
        <taxon>Saccharomycetales</taxon>
        <taxon>Saccharomycetaceae</taxon>
        <taxon>Lachancea</taxon>
    </lineage>
</organism>
<sequence>MSIVIHNGTHTTIAGFSQVDMPQLLCSSSYTKRPDGSLDFDTDEILNGPETPIFTIMSTDGTPYDWEALEKQWKWIVETKLGAKLEETPLVVTVAPDITKETKNQYLELALGRLKVPVFQMVLEPLAVSLSLGRNTALVVDIGAAKTTVTPVIEGTILSSAAIRSRFAGDFLDFQVYETLKKRAFPEEEESSSACPSFTAWHNSHTWIQEFKAYMLQASPSKLQEMDSATADILGLNVVKNFLYKKHKTVTLTQKDCCSITEGIFQPSTASSQFSNEEGLSNIVAKAVKKAGASTAQSASAANVTSAEQIHTALLTNIIITGSSSLIAGLEQRVVNDLSYQFPQYKLSSFANPLVLDRKLQSWHGGVTMANLPSWDLGDWVSRKDFQSSADDEQY</sequence>
<reference evidence="3" key="1">
    <citation type="submission" date="2016-03" db="EMBL/GenBank/DDBJ databases">
        <authorList>
            <person name="Devillers Hugo."/>
        </authorList>
    </citation>
    <scope>NUCLEOTIDE SEQUENCE [LARGE SCALE GENOMIC DNA]</scope>
</reference>
<name>A0A1G4JGQ1_9SACH</name>
<comment type="similarity">
    <text evidence="1">Belongs to the actin family.</text>
</comment>
<dbReference type="Gene3D" id="3.30.420.40">
    <property type="match status" value="2"/>
</dbReference>
<dbReference type="Gene3D" id="3.90.640.10">
    <property type="entry name" value="Actin, Chain A, domain 4"/>
    <property type="match status" value="1"/>
</dbReference>
<evidence type="ECO:0000313" key="2">
    <source>
        <dbReference type="EMBL" id="SCU89302.1"/>
    </source>
</evidence>
<dbReference type="EMBL" id="LT598481">
    <property type="protein sequence ID" value="SCU89302.1"/>
    <property type="molecule type" value="Genomic_DNA"/>
</dbReference>
<dbReference type="SUPFAM" id="SSF53067">
    <property type="entry name" value="Actin-like ATPase domain"/>
    <property type="match status" value="2"/>
</dbReference>
<dbReference type="OrthoDB" id="5132116at2759"/>
<dbReference type="InterPro" id="IPR004000">
    <property type="entry name" value="Actin"/>
</dbReference>
<dbReference type="PANTHER" id="PTHR11937">
    <property type="entry name" value="ACTIN"/>
    <property type="match status" value="1"/>
</dbReference>
<keyword evidence="3" id="KW-1185">Reference proteome</keyword>
<dbReference type="Proteomes" id="UP000191144">
    <property type="component" value="Chromosome E"/>
</dbReference>
<dbReference type="AlphaFoldDB" id="A0A1G4JGQ1"/>
<dbReference type="SMART" id="SM00268">
    <property type="entry name" value="ACTIN"/>
    <property type="match status" value="1"/>
</dbReference>